<gene>
    <name evidence="2" type="ORF">C2G38_2239006</name>
</gene>
<protein>
    <recommendedName>
        <fullName evidence="1">DUF7431 domain-containing protein</fullName>
    </recommendedName>
</protein>
<evidence type="ECO:0000313" key="3">
    <source>
        <dbReference type="Proteomes" id="UP000266673"/>
    </source>
</evidence>
<dbReference type="InterPro" id="IPR055854">
    <property type="entry name" value="DUF7431"/>
</dbReference>
<organism evidence="2 3">
    <name type="scientific">Gigaspora rosea</name>
    <dbReference type="NCBI Taxonomy" id="44941"/>
    <lineage>
        <taxon>Eukaryota</taxon>
        <taxon>Fungi</taxon>
        <taxon>Fungi incertae sedis</taxon>
        <taxon>Mucoromycota</taxon>
        <taxon>Glomeromycotina</taxon>
        <taxon>Glomeromycetes</taxon>
        <taxon>Diversisporales</taxon>
        <taxon>Gigasporaceae</taxon>
        <taxon>Gigaspora</taxon>
    </lineage>
</organism>
<dbReference type="EMBL" id="QKWP01000041">
    <property type="protein sequence ID" value="RIB29319.1"/>
    <property type="molecule type" value="Genomic_DNA"/>
</dbReference>
<dbReference type="Pfam" id="PF24209">
    <property type="entry name" value="DUF7431"/>
    <property type="match status" value="1"/>
</dbReference>
<keyword evidence="3" id="KW-1185">Reference proteome</keyword>
<comment type="caution">
    <text evidence="2">The sequence shown here is derived from an EMBL/GenBank/DDBJ whole genome shotgun (WGS) entry which is preliminary data.</text>
</comment>
<proteinExistence type="predicted"/>
<dbReference type="AlphaFoldDB" id="A0A397W7L4"/>
<evidence type="ECO:0000259" key="1">
    <source>
        <dbReference type="Pfam" id="PF24209"/>
    </source>
</evidence>
<reference evidence="2 3" key="1">
    <citation type="submission" date="2018-06" db="EMBL/GenBank/DDBJ databases">
        <title>Comparative genomics reveals the genomic features of Rhizophagus irregularis, R. cerebriforme, R. diaphanum and Gigaspora rosea, and their symbiotic lifestyle signature.</title>
        <authorList>
            <person name="Morin E."/>
            <person name="San Clemente H."/>
            <person name="Chen E.C.H."/>
            <person name="De La Providencia I."/>
            <person name="Hainaut M."/>
            <person name="Kuo A."/>
            <person name="Kohler A."/>
            <person name="Murat C."/>
            <person name="Tang N."/>
            <person name="Roy S."/>
            <person name="Loubradou J."/>
            <person name="Henrissat B."/>
            <person name="Grigoriev I.V."/>
            <person name="Corradi N."/>
            <person name="Roux C."/>
            <person name="Martin F.M."/>
        </authorList>
    </citation>
    <scope>NUCLEOTIDE SEQUENCE [LARGE SCALE GENOMIC DNA]</scope>
    <source>
        <strain evidence="2 3">DAOM 194757</strain>
    </source>
</reference>
<accession>A0A397W7L4</accession>
<feature type="domain" description="DUF7431" evidence="1">
    <location>
        <begin position="122"/>
        <end position="186"/>
    </location>
</feature>
<dbReference type="OrthoDB" id="2337449at2759"/>
<dbReference type="Proteomes" id="UP000266673">
    <property type="component" value="Unassembled WGS sequence"/>
</dbReference>
<evidence type="ECO:0000313" key="2">
    <source>
        <dbReference type="EMBL" id="RIB29319.1"/>
    </source>
</evidence>
<name>A0A397W7L4_9GLOM</name>
<sequence length="193" mass="22809">MFGGSLHYKLTTYTGSTIQLEEDDWISSLQEFRHWDIIEFRNPVNIIEFLPNDLKNEIRELIGKTIIYSNIQYNDFKIHDYNDKSNIVDLKARNIVDLKTRTIDSIFQIMTLIRNPEHFYLQSTSRHCNHNDDTSHDEVLNIRTECSTILFGIPVVLKWNPSFKHSIIGHHFSSNDDEVDICLYKYDRPVFII</sequence>